<sequence length="264" mass="29353">MLILNSRSNLIWFFIVILILSDDGGGGSGSGNGVKDLRSISMLVDAMIYTDQKISFSNQYYMVTSFGFVAGGNLQLNATIDLPNDFIDTSKQQQDKDSTAISPMSDGIGIVNKGGFSKFYFDFLTLWICEDNDYQSLIGSSPNNEIETKLCNSPTDGVCPVRNVSVTQNFTFSHTFEKADLYRIILLKCNGSSTVELTLDYTMMNNGHHLSLGYIQMPSVYMSMVIVIVILISIYILYLARYKRFVNEIHIIISSTTMSTTSSV</sequence>
<keyword evidence="2" id="KW-0732">Signal</keyword>
<dbReference type="EMBL" id="ADBJ01000037">
    <property type="protein sequence ID" value="EFA78767.1"/>
    <property type="molecule type" value="Genomic_DNA"/>
</dbReference>
<keyword evidence="4" id="KW-1185">Reference proteome</keyword>
<evidence type="ECO:0000313" key="3">
    <source>
        <dbReference type="EMBL" id="EFA78767.1"/>
    </source>
</evidence>
<evidence type="ECO:0000313" key="4">
    <source>
        <dbReference type="Proteomes" id="UP000001396"/>
    </source>
</evidence>
<feature type="transmembrane region" description="Helical" evidence="1">
    <location>
        <begin position="220"/>
        <end position="240"/>
    </location>
</feature>
<dbReference type="InterPro" id="IPR009637">
    <property type="entry name" value="GPR107/GPR108-like"/>
</dbReference>
<dbReference type="PANTHER" id="PTHR21229">
    <property type="entry name" value="LUNG SEVEN TRANSMEMBRANE RECEPTOR"/>
    <property type="match status" value="1"/>
</dbReference>
<dbReference type="GO" id="GO:0016020">
    <property type="term" value="C:membrane"/>
    <property type="evidence" value="ECO:0007669"/>
    <property type="project" value="InterPro"/>
</dbReference>
<evidence type="ECO:0000256" key="2">
    <source>
        <dbReference type="SAM" id="SignalP"/>
    </source>
</evidence>
<feature type="chain" id="PRO_5003041193" description="Transmembrane protein" evidence="2">
    <location>
        <begin position="27"/>
        <end position="264"/>
    </location>
</feature>
<dbReference type="PANTHER" id="PTHR21229:SF57">
    <property type="entry name" value="INTIMAL THICKNESS RELATED RECEPTOR IRP DOMAIN-CONTAINING PROTEIN"/>
    <property type="match status" value="1"/>
</dbReference>
<keyword evidence="1" id="KW-1133">Transmembrane helix</keyword>
<evidence type="ECO:0008006" key="5">
    <source>
        <dbReference type="Google" id="ProtNLM"/>
    </source>
</evidence>
<keyword evidence="1" id="KW-0812">Transmembrane</keyword>
<comment type="caution">
    <text evidence="3">The sequence shown here is derived from an EMBL/GenBank/DDBJ whole genome shotgun (WGS) entry which is preliminary data.</text>
</comment>
<dbReference type="GO" id="GO:0005794">
    <property type="term" value="C:Golgi apparatus"/>
    <property type="evidence" value="ECO:0007669"/>
    <property type="project" value="TreeGrafter"/>
</dbReference>
<evidence type="ECO:0000256" key="1">
    <source>
        <dbReference type="SAM" id="Phobius"/>
    </source>
</evidence>
<keyword evidence="1" id="KW-0472">Membrane</keyword>
<proteinExistence type="predicted"/>
<dbReference type="GO" id="GO:0005829">
    <property type="term" value="C:cytosol"/>
    <property type="evidence" value="ECO:0007669"/>
    <property type="project" value="GOC"/>
</dbReference>
<feature type="signal peptide" evidence="2">
    <location>
        <begin position="1"/>
        <end position="26"/>
    </location>
</feature>
<name>D3BIZ3_HETP5</name>
<dbReference type="InParanoid" id="D3BIZ3"/>
<accession>D3BIZ3</accession>
<organism evidence="3 4">
    <name type="scientific">Heterostelium pallidum (strain ATCC 26659 / Pp 5 / PN500)</name>
    <name type="common">Cellular slime mold</name>
    <name type="synonym">Polysphondylium pallidum</name>
    <dbReference type="NCBI Taxonomy" id="670386"/>
    <lineage>
        <taxon>Eukaryota</taxon>
        <taxon>Amoebozoa</taxon>
        <taxon>Evosea</taxon>
        <taxon>Eumycetozoa</taxon>
        <taxon>Dictyostelia</taxon>
        <taxon>Acytosteliales</taxon>
        <taxon>Acytosteliaceae</taxon>
        <taxon>Heterostelium</taxon>
    </lineage>
</organism>
<reference evidence="3 4" key="1">
    <citation type="journal article" date="2011" name="Genome Res.">
        <title>Phylogeny-wide analysis of social amoeba genomes highlights ancient origins for complex intercellular communication.</title>
        <authorList>
            <person name="Heidel A.J."/>
            <person name="Lawal H.M."/>
            <person name="Felder M."/>
            <person name="Schilde C."/>
            <person name="Helps N.R."/>
            <person name="Tunggal B."/>
            <person name="Rivero F."/>
            <person name="John U."/>
            <person name="Schleicher M."/>
            <person name="Eichinger L."/>
            <person name="Platzer M."/>
            <person name="Noegel A.A."/>
            <person name="Schaap P."/>
            <person name="Gloeckner G."/>
        </authorList>
    </citation>
    <scope>NUCLEOTIDE SEQUENCE [LARGE SCALE GENOMIC DNA]</scope>
    <source>
        <strain evidence="4">ATCC 26659 / Pp 5 / PN500</strain>
    </source>
</reference>
<dbReference type="GO" id="GO:0042147">
    <property type="term" value="P:retrograde transport, endosome to Golgi"/>
    <property type="evidence" value="ECO:0007669"/>
    <property type="project" value="TreeGrafter"/>
</dbReference>
<dbReference type="GeneID" id="31363708"/>
<dbReference type="AlphaFoldDB" id="D3BIZ3"/>
<dbReference type="Proteomes" id="UP000001396">
    <property type="component" value="Unassembled WGS sequence"/>
</dbReference>
<protein>
    <recommendedName>
        <fullName evidence="5">Transmembrane protein</fullName>
    </recommendedName>
</protein>
<gene>
    <name evidence="3" type="ORF">PPL_08228</name>
</gene>
<dbReference type="RefSeq" id="XP_020430891.1">
    <property type="nucleotide sequence ID" value="XM_020579052.1"/>
</dbReference>